<dbReference type="PRINTS" id="PR00086">
    <property type="entry name" value="LLDHDRGNASE"/>
</dbReference>
<dbReference type="eggNOG" id="COG0039">
    <property type="taxonomic scope" value="Bacteria"/>
</dbReference>
<evidence type="ECO:0000256" key="2">
    <source>
        <dbReference type="ARBA" id="ARBA00022532"/>
    </source>
</evidence>
<dbReference type="Pfam" id="PF02866">
    <property type="entry name" value="Ldh_1_C"/>
    <property type="match status" value="1"/>
</dbReference>
<dbReference type="InterPro" id="IPR015955">
    <property type="entry name" value="Lactate_DH/Glyco_Ohase_4_C"/>
</dbReference>
<feature type="binding site" evidence="6 9">
    <location>
        <begin position="118"/>
        <end position="120"/>
    </location>
    <ligand>
        <name>NAD(+)</name>
        <dbReference type="ChEBI" id="CHEBI:57540"/>
    </ligand>
</feature>
<dbReference type="STRING" id="765420.OSCT_2981"/>
<feature type="binding site" evidence="6 8">
    <location>
        <position position="151"/>
    </location>
    <ligand>
        <name>substrate</name>
    </ligand>
</feature>
<reference evidence="12 13" key="1">
    <citation type="journal article" date="2011" name="J. Bacteriol.">
        <title>Draft genome sequence of the anoxygenic filamentous phototrophic bacterium Oscillochloris trichoides subsp. DG-6.</title>
        <authorList>
            <person name="Kuznetsov B.B."/>
            <person name="Ivanovsky R.N."/>
            <person name="Keppen O.I."/>
            <person name="Sukhacheva M.V."/>
            <person name="Bumazhkin B.K."/>
            <person name="Patutina E.O."/>
            <person name="Beletsky A.V."/>
            <person name="Mardanov A.V."/>
            <person name="Baslerov R.V."/>
            <person name="Panteleeva A.N."/>
            <person name="Kolganova T.V."/>
            <person name="Ravin N.V."/>
            <person name="Skryabin K.G."/>
        </authorList>
    </citation>
    <scope>NUCLEOTIDE SEQUENCE [LARGE SCALE GENOMIC DNA]</scope>
    <source>
        <strain evidence="12 13">DG-6</strain>
    </source>
</reference>
<evidence type="ECO:0000256" key="3">
    <source>
        <dbReference type="ARBA" id="ARBA00023002"/>
    </source>
</evidence>
<dbReference type="InterPro" id="IPR011275">
    <property type="entry name" value="Malate_DH_type3"/>
</dbReference>
<feature type="binding site" evidence="6 8">
    <location>
        <position position="82"/>
    </location>
    <ligand>
        <name>substrate</name>
    </ligand>
</feature>
<comment type="similarity">
    <text evidence="6">Belongs to the LDH/MDH superfamily. MDH type 3 family.</text>
</comment>
<keyword evidence="3 6" id="KW-0560">Oxidoreductase</keyword>
<evidence type="ECO:0000256" key="9">
    <source>
        <dbReference type="PIRSR" id="PIRSR000102-3"/>
    </source>
</evidence>
<dbReference type="Gene3D" id="3.40.50.720">
    <property type="entry name" value="NAD(P)-binding Rossmann-like Domain"/>
    <property type="match status" value="1"/>
</dbReference>
<evidence type="ECO:0000256" key="7">
    <source>
        <dbReference type="PIRSR" id="PIRSR000102-1"/>
    </source>
</evidence>
<proteinExistence type="inferred from homology"/>
<dbReference type="InterPro" id="IPR036291">
    <property type="entry name" value="NAD(P)-bd_dom_sf"/>
</dbReference>
<evidence type="ECO:0000313" key="12">
    <source>
        <dbReference type="EMBL" id="EFO79148.1"/>
    </source>
</evidence>
<feature type="binding site" evidence="6 9">
    <location>
        <position position="33"/>
    </location>
    <ligand>
        <name>NAD(+)</name>
        <dbReference type="ChEBI" id="CHEBI:57540"/>
    </ligand>
</feature>
<feature type="binding site" evidence="6 8">
    <location>
        <position position="88"/>
    </location>
    <ligand>
        <name>substrate</name>
    </ligand>
</feature>
<dbReference type="EC" id="1.1.1.37" evidence="6"/>
<sequence length="309" mass="32705">MRKKISIIGSGFVGSTTAHWLAAKELGDIVLLDIVEGVPQGKGLDLYEAAPIEGYDVRVIGSNDYADTANSDVIVVTSGAPRKPGMSREDLIKVNANITRDCISKAAPLSPNAVIIMVNNPLDAMTYVAAEASGFPKERVIGQAGVLDSARYRTFIAMEAGVSVEDIQAMLMGGHGDEMVPLPRFSTIGGIPVSEFIPADRLEAIVDRARKGGGEIVNLLKTGSAYYAPAAATAQMVEAVLKDKKRVVPVAAYLSGQYGLNDMYFGVPVILGAGGVEKIIELPLNDDEKALVQKSADAVRSTLETLKTL</sequence>
<dbReference type="PANTHER" id="PTHR43128">
    <property type="entry name" value="L-2-HYDROXYCARBOXYLATE DEHYDROGENASE (NAD(P)(+))"/>
    <property type="match status" value="1"/>
</dbReference>
<comment type="catalytic activity">
    <reaction evidence="6">
        <text>(S)-malate + NAD(+) = oxaloacetate + NADH + H(+)</text>
        <dbReference type="Rhea" id="RHEA:21432"/>
        <dbReference type="ChEBI" id="CHEBI:15378"/>
        <dbReference type="ChEBI" id="CHEBI:15589"/>
        <dbReference type="ChEBI" id="CHEBI:16452"/>
        <dbReference type="ChEBI" id="CHEBI:57540"/>
        <dbReference type="ChEBI" id="CHEBI:57945"/>
        <dbReference type="EC" id="1.1.1.37"/>
    </reaction>
</comment>
<dbReference type="HOGENOM" id="CLU_045401_2_1_0"/>
<dbReference type="NCBIfam" id="NF004863">
    <property type="entry name" value="PRK06223.1"/>
    <property type="match status" value="1"/>
</dbReference>
<feature type="binding site" evidence="6 9">
    <location>
        <position position="95"/>
    </location>
    <ligand>
        <name>NAD(+)</name>
        <dbReference type="ChEBI" id="CHEBI:57540"/>
    </ligand>
</feature>
<evidence type="ECO:0000256" key="5">
    <source>
        <dbReference type="ARBA" id="ARBA00049258"/>
    </source>
</evidence>
<feature type="domain" description="Lactate/malate dehydrogenase N-terminal" evidence="10">
    <location>
        <begin position="4"/>
        <end position="142"/>
    </location>
</feature>
<keyword evidence="4 6" id="KW-0520">NAD</keyword>
<dbReference type="GO" id="GO:0006099">
    <property type="term" value="P:tricarboxylic acid cycle"/>
    <property type="evidence" value="ECO:0007669"/>
    <property type="project" value="UniProtKB-UniRule"/>
</dbReference>
<dbReference type="Pfam" id="PF00056">
    <property type="entry name" value="Ldh_1_N"/>
    <property type="match status" value="1"/>
</dbReference>
<dbReference type="Gene3D" id="3.90.110.10">
    <property type="entry name" value="Lactate dehydrogenase/glycoside hydrolase, family 4, C-terminal"/>
    <property type="match status" value="1"/>
</dbReference>
<dbReference type="CDD" id="cd01339">
    <property type="entry name" value="LDH-like_MDH"/>
    <property type="match status" value="1"/>
</dbReference>
<feature type="binding site" evidence="6 9">
    <location>
        <begin position="9"/>
        <end position="14"/>
    </location>
    <ligand>
        <name>NAD(+)</name>
        <dbReference type="ChEBI" id="CHEBI:57540"/>
    </ligand>
</feature>
<dbReference type="FunFam" id="3.40.50.720:FF:000018">
    <property type="entry name" value="Malate dehydrogenase"/>
    <property type="match status" value="1"/>
</dbReference>
<dbReference type="GO" id="GO:0004459">
    <property type="term" value="F:L-lactate dehydrogenase (NAD+) activity"/>
    <property type="evidence" value="ECO:0007669"/>
    <property type="project" value="UniProtKB-EC"/>
</dbReference>
<accession>E1II30</accession>
<dbReference type="AlphaFoldDB" id="E1II30"/>
<organism evidence="12 13">
    <name type="scientific">Oscillochloris trichoides DG-6</name>
    <dbReference type="NCBI Taxonomy" id="765420"/>
    <lineage>
        <taxon>Bacteria</taxon>
        <taxon>Bacillati</taxon>
        <taxon>Chloroflexota</taxon>
        <taxon>Chloroflexia</taxon>
        <taxon>Chloroflexales</taxon>
        <taxon>Chloroflexineae</taxon>
        <taxon>Oscillochloridaceae</taxon>
        <taxon>Oscillochloris</taxon>
    </lineage>
</organism>
<comment type="catalytic activity">
    <reaction evidence="5">
        <text>(S)-lactate + NAD(+) = pyruvate + NADH + H(+)</text>
        <dbReference type="Rhea" id="RHEA:23444"/>
        <dbReference type="ChEBI" id="CHEBI:15361"/>
        <dbReference type="ChEBI" id="CHEBI:15378"/>
        <dbReference type="ChEBI" id="CHEBI:16651"/>
        <dbReference type="ChEBI" id="CHEBI:57540"/>
        <dbReference type="ChEBI" id="CHEBI:57945"/>
        <dbReference type="EC" id="1.1.1.27"/>
    </reaction>
</comment>
<comment type="similarity">
    <text evidence="1">Belongs to the LDH/MDH superfamily. LDH family.</text>
</comment>
<dbReference type="SUPFAM" id="SSF56327">
    <property type="entry name" value="LDH C-terminal domain-like"/>
    <property type="match status" value="1"/>
</dbReference>
<keyword evidence="13" id="KW-1185">Reference proteome</keyword>
<feature type="active site" description="Proton acceptor" evidence="6 7">
    <location>
        <position position="175"/>
    </location>
</feature>
<evidence type="ECO:0000256" key="6">
    <source>
        <dbReference type="HAMAP-Rule" id="MF_00487"/>
    </source>
</evidence>
<feature type="binding site" evidence="6 8">
    <location>
        <position position="120"/>
    </location>
    <ligand>
        <name>substrate</name>
    </ligand>
</feature>
<dbReference type="NCBIfam" id="TIGR01763">
    <property type="entry name" value="MalateDH_bact"/>
    <property type="match status" value="1"/>
</dbReference>
<comment type="function">
    <text evidence="6">Catalyzes the reversible oxidation of malate to oxaloacetate.</text>
</comment>
<dbReference type="EMBL" id="ADVR01000122">
    <property type="protein sequence ID" value="EFO79148.1"/>
    <property type="molecule type" value="Genomic_DNA"/>
</dbReference>
<dbReference type="OrthoDB" id="9802969at2"/>
<dbReference type="InterPro" id="IPR001236">
    <property type="entry name" value="Lactate/malate_DH_N"/>
</dbReference>
<dbReference type="SUPFAM" id="SSF51735">
    <property type="entry name" value="NAD(P)-binding Rossmann-fold domains"/>
    <property type="match status" value="1"/>
</dbReference>
<dbReference type="GO" id="GO:0030060">
    <property type="term" value="F:L-malate dehydrogenase (NAD+) activity"/>
    <property type="evidence" value="ECO:0007669"/>
    <property type="project" value="UniProtKB-UniRule"/>
</dbReference>
<evidence type="ECO:0000256" key="8">
    <source>
        <dbReference type="PIRSR" id="PIRSR000102-2"/>
    </source>
</evidence>
<gene>
    <name evidence="6" type="primary">mdh</name>
    <name evidence="12" type="ORF">OSCT_2981</name>
</gene>
<evidence type="ECO:0000313" key="13">
    <source>
        <dbReference type="Proteomes" id="UP000054010"/>
    </source>
</evidence>
<evidence type="ECO:0000256" key="4">
    <source>
        <dbReference type="ARBA" id="ARBA00023027"/>
    </source>
</evidence>
<dbReference type="HAMAP" id="MF_00487">
    <property type="entry name" value="Malate_dehydrog_3"/>
    <property type="match status" value="1"/>
</dbReference>
<dbReference type="FunFam" id="3.90.110.10:FF:000004">
    <property type="entry name" value="Malate dehydrogenase"/>
    <property type="match status" value="1"/>
</dbReference>
<name>E1II30_9CHLR</name>
<dbReference type="Proteomes" id="UP000054010">
    <property type="component" value="Unassembled WGS sequence"/>
</dbReference>
<evidence type="ECO:0000259" key="10">
    <source>
        <dbReference type="Pfam" id="PF00056"/>
    </source>
</evidence>
<feature type="domain" description="Lactate/malate dehydrogenase C-terminal" evidence="11">
    <location>
        <begin position="147"/>
        <end position="306"/>
    </location>
</feature>
<dbReference type="PIRSF" id="PIRSF000102">
    <property type="entry name" value="Lac_mal_DH"/>
    <property type="match status" value="1"/>
</dbReference>
<protein>
    <recommendedName>
        <fullName evidence="6">Malate dehydrogenase</fullName>
        <ecNumber evidence="6">1.1.1.37</ecNumber>
    </recommendedName>
</protein>
<comment type="caution">
    <text evidence="12">The sequence shown here is derived from an EMBL/GenBank/DDBJ whole genome shotgun (WGS) entry which is preliminary data.</text>
</comment>
<evidence type="ECO:0000259" key="11">
    <source>
        <dbReference type="Pfam" id="PF02866"/>
    </source>
</evidence>
<keyword evidence="2 6" id="KW-0816">Tricarboxylic acid cycle</keyword>
<dbReference type="GO" id="GO:0006089">
    <property type="term" value="P:lactate metabolic process"/>
    <property type="evidence" value="ECO:0007669"/>
    <property type="project" value="TreeGrafter"/>
</dbReference>
<evidence type="ECO:0000256" key="1">
    <source>
        <dbReference type="ARBA" id="ARBA00006054"/>
    </source>
</evidence>
<dbReference type="InterPro" id="IPR022383">
    <property type="entry name" value="Lactate/malate_DH_C"/>
</dbReference>
<dbReference type="InterPro" id="IPR001557">
    <property type="entry name" value="L-lactate/malate_DH"/>
</dbReference>
<dbReference type="PANTHER" id="PTHR43128:SF16">
    <property type="entry name" value="L-LACTATE DEHYDROGENASE"/>
    <property type="match status" value="1"/>
</dbReference>